<dbReference type="InterPro" id="IPR000562">
    <property type="entry name" value="FN_type2_dom"/>
</dbReference>
<sequence>MGAGWVQQLLCLALTVWTAVSDSASPLQEDHTFQILHDQSSKCLTAENDRLSVTSCSPTNNSLWTWGSGHRLFSLGTQKCLGIDISQPQDPLKLVSCDSKLMLWWRCDGLSVSGASGYGLNVNNGTVTASMKTTDTWRRNGKSEAICDVPYHVVYTVDGNSAGKPCEFPFLHKGNWYHDCVYDAEKGQEWCVTSQNFDNKVLVGNCLKPVSGCKGSWTQNSDLEQCYQFNAKSVLKWKEAYMACESQGADLLSISSPEELQYFIENEDLPDAIWIGLNRLESSAGWHWSDNSPLTFINWDEGISEFSLIDGSSCGKLNVNSGRFEIFPCDAVLPYVCKKAANGTKAEAVDFWHYSETECPANWTAYNGFCFALNDIKTTWEEAELSCKNDTGSLLSFHSLADIELVVTKFKTAENENIWSGFQSRSFPPFFKWSDGTESHFTYWDQNEPLPPFNVTPNCVSFSGQSGRWNVRNCSETLKSICRKPGKVNNATLSDTGCPQNKDWRKHGEYCYLINTTEVTYEARCSLTITSRFEQEFLNSIIRKQNNIEGKYFWTSLRDVNNTGDYYWETANGARDPTYSNWNTHQPASAKGCVAMATGASLGKWEVKDCKTFKALSICKNRIGGAEEEDTPKPPPTTCPDGWKPGTDLYCYKLFHKERLLRQRTWEEAEGICEEFGGHLVSFSHMQDMNNIYTLLKSLLGTNNSNKRWIWLGLNKRNLGNWEWSDGRAISSTVLSDFQEEDYSLRDCAAFEVNLPKRMYWMGIMDLAYPETNYRLKPFHCEAQLDWVCQIPKGTPQKTPDWYQPDWREKMGAAVLIEGSEYWFMSDVKLGYKEAALYCASNGSELATIDSLSAMKSIQETLKKQGPLTHVSELHVLIQNWWIKSSDFRVNQGPATPTSVPGDVKYKEQNYTFVQKNMTWYEALSECKSKNMELVSITDYYQLSFITATVGQVGQPMWIGLSSRDDGIHYRWQDGSLVTLNRWSEGTQEGDCTFIALDGTWKTESCDSQIPGAVCYVPPKKPADKSPDHVDCPHTIGDTVWIPYRNNCYAFLLTHKRWQSSGSRYACHALDPDAYVLSIRDEDENQFVFNHLQPYTDLAKWVWLGLVYDEKVNSFRWHDETFVQFSNWRDGRPNVTKDNFYAAMRLDGFWDMYPNPKDFQLVYLQQHSIVACKIEKGSEGQYILPMPSVIPYLDSSYFFLKKKLTWTEAVSECKQNDGHLASVHSEHQQLLLERYVRQDGFPVWIGLWNNDGTGMEWSDGSETNYATKHLESKLNLGNCVHLDTKGAWKVKNCSERVDGAICYKNESALQSKLATKDEQCPKTPGSGHWISHKDFCYGFDVKIYNYSVFNNTEANKICQTVDPTATLLSINDEEENDFVSKYLSSDHYVTQRIWLGVNSTSAGQKSVWLDGSAVQYTNWGSPQKEGTGLCVILSPQTGTWSKVPCAPGYGRVVCKSPLRSSGTGAAVAFAVSLIVVLLIGLLVYLYRRRHTFTSSVRYRRAEDQMESMIDYS</sequence>
<dbReference type="SMART" id="SM00034">
    <property type="entry name" value="CLECT"/>
    <property type="match status" value="8"/>
</dbReference>
<evidence type="ECO:0000256" key="5">
    <source>
        <dbReference type="ARBA" id="ARBA00022737"/>
    </source>
</evidence>
<feature type="domain" description="C-type lectin" evidence="14">
    <location>
        <begin position="1192"/>
        <end position="1296"/>
    </location>
</feature>
<dbReference type="Pfam" id="PF00040">
    <property type="entry name" value="fn2"/>
    <property type="match status" value="1"/>
</dbReference>
<evidence type="ECO:0000256" key="11">
    <source>
        <dbReference type="PROSITE-ProRule" id="PRU00479"/>
    </source>
</evidence>
<reference evidence="16" key="1">
    <citation type="thesis" date="2020" institute="ProQuest LLC" country="789 East Eisenhower Parkway, Ann Arbor, MI, USA">
        <title>Comparative Genomics and Chromosome Evolution.</title>
        <authorList>
            <person name="Mudd A.B."/>
        </authorList>
    </citation>
    <scope>NUCLEOTIDE SEQUENCE</scope>
    <source>
        <strain evidence="16">237g6f4</strain>
        <tissue evidence="16">Blood</tissue>
    </source>
</reference>
<dbReference type="SMART" id="SM00458">
    <property type="entry name" value="RICIN"/>
    <property type="match status" value="1"/>
</dbReference>
<dbReference type="PANTHER" id="PTHR22803">
    <property type="entry name" value="MANNOSE, PHOSPHOLIPASE, LECTIN RECEPTOR RELATED"/>
    <property type="match status" value="1"/>
</dbReference>
<feature type="domain" description="C-type lectin" evidence="14">
    <location>
        <begin position="226"/>
        <end position="338"/>
    </location>
</feature>
<feature type="chain" id="PRO_5043709070" description="Lymphocyte antigen 75" evidence="13">
    <location>
        <begin position="24"/>
        <end position="1512"/>
    </location>
</feature>
<keyword evidence="7 12" id="KW-0472">Membrane</keyword>
<dbReference type="Pfam" id="PF00059">
    <property type="entry name" value="Lectin_C"/>
    <property type="match status" value="8"/>
</dbReference>
<comment type="caution">
    <text evidence="11">Lacks conserved residue(s) required for the propagation of feature annotation.</text>
</comment>
<protein>
    <recommendedName>
        <fullName evidence="18">Lymphocyte antigen 75</fullName>
    </recommendedName>
</protein>
<dbReference type="FunFam" id="3.10.100.10:FF:000036">
    <property type="entry name" value="Lymphocyte antigen 75"/>
    <property type="match status" value="1"/>
</dbReference>
<feature type="domain" description="C-type lectin" evidence="14">
    <location>
        <begin position="906"/>
        <end position="1009"/>
    </location>
</feature>
<evidence type="ECO:0000256" key="12">
    <source>
        <dbReference type="SAM" id="Phobius"/>
    </source>
</evidence>
<accession>A0AAV7AGB7</accession>
<dbReference type="GO" id="GO:0006897">
    <property type="term" value="P:endocytosis"/>
    <property type="evidence" value="ECO:0007669"/>
    <property type="project" value="UniProtKB-KW"/>
</dbReference>
<evidence type="ECO:0000313" key="16">
    <source>
        <dbReference type="EMBL" id="KAG8559855.1"/>
    </source>
</evidence>
<keyword evidence="6 12" id="KW-1133">Transmembrane helix</keyword>
<evidence type="ECO:0008006" key="18">
    <source>
        <dbReference type="Google" id="ProtNLM"/>
    </source>
</evidence>
<keyword evidence="5" id="KW-0677">Repeat</keyword>
<dbReference type="FunFam" id="3.10.100.10:FF:000047">
    <property type="entry name" value="lymphocyte antigen 75"/>
    <property type="match status" value="1"/>
</dbReference>
<dbReference type="SUPFAM" id="SSF57440">
    <property type="entry name" value="Kringle-like"/>
    <property type="match status" value="1"/>
</dbReference>
<evidence type="ECO:0000256" key="4">
    <source>
        <dbReference type="ARBA" id="ARBA00022729"/>
    </source>
</evidence>
<feature type="signal peptide" evidence="13">
    <location>
        <begin position="1"/>
        <end position="23"/>
    </location>
</feature>
<evidence type="ECO:0000256" key="2">
    <source>
        <dbReference type="ARBA" id="ARBA00022583"/>
    </source>
</evidence>
<dbReference type="CDD" id="cd00037">
    <property type="entry name" value="CLECT"/>
    <property type="match status" value="8"/>
</dbReference>
<feature type="domain" description="C-type lectin" evidence="14">
    <location>
        <begin position="1332"/>
        <end position="1445"/>
    </location>
</feature>
<dbReference type="PROSITE" id="PS50041">
    <property type="entry name" value="C_TYPE_LECTIN_2"/>
    <property type="match status" value="8"/>
</dbReference>
<keyword evidence="10" id="KW-0325">Glycoprotein</keyword>
<dbReference type="InterPro" id="IPR035992">
    <property type="entry name" value="Ricin_B-like_lectins"/>
</dbReference>
<feature type="domain" description="C-type lectin" evidence="14">
    <location>
        <begin position="1044"/>
        <end position="1151"/>
    </location>
</feature>
<keyword evidence="9" id="KW-0675">Receptor</keyword>
<dbReference type="Pfam" id="PF24562">
    <property type="entry name" value="CysR_MRC2_N"/>
    <property type="match status" value="1"/>
</dbReference>
<dbReference type="InterPro" id="IPR000772">
    <property type="entry name" value="Ricin_B_lectin"/>
</dbReference>
<dbReference type="InterPro" id="IPR001304">
    <property type="entry name" value="C-type_lectin-like"/>
</dbReference>
<dbReference type="SMART" id="SM00059">
    <property type="entry name" value="FN2"/>
    <property type="match status" value="1"/>
</dbReference>
<evidence type="ECO:0000256" key="6">
    <source>
        <dbReference type="ARBA" id="ARBA00022989"/>
    </source>
</evidence>
<feature type="domain" description="C-type lectin" evidence="14">
    <location>
        <begin position="366"/>
        <end position="483"/>
    </location>
</feature>
<feature type="transmembrane region" description="Helical" evidence="12">
    <location>
        <begin position="1464"/>
        <end position="1486"/>
    </location>
</feature>
<keyword evidence="17" id="KW-1185">Reference proteome</keyword>
<comment type="caution">
    <text evidence="16">The sequence shown here is derived from an EMBL/GenBank/DDBJ whole genome shotgun (WGS) entry which is preliminary data.</text>
</comment>
<evidence type="ECO:0000256" key="3">
    <source>
        <dbReference type="ARBA" id="ARBA00022692"/>
    </source>
</evidence>
<comment type="subcellular location">
    <subcellularLocation>
        <location evidence="1">Membrane</location>
        <topology evidence="1">Single-pass membrane protein</topology>
    </subcellularLocation>
</comment>
<evidence type="ECO:0000259" key="14">
    <source>
        <dbReference type="PROSITE" id="PS50041"/>
    </source>
</evidence>
<dbReference type="SUPFAM" id="SSF56436">
    <property type="entry name" value="C-type lectin-like"/>
    <property type="match status" value="9"/>
</dbReference>
<organism evidence="16 17">
    <name type="scientific">Engystomops pustulosus</name>
    <name type="common">Tungara frog</name>
    <name type="synonym">Physalaemus pustulosus</name>
    <dbReference type="NCBI Taxonomy" id="76066"/>
    <lineage>
        <taxon>Eukaryota</taxon>
        <taxon>Metazoa</taxon>
        <taxon>Chordata</taxon>
        <taxon>Craniata</taxon>
        <taxon>Vertebrata</taxon>
        <taxon>Euteleostomi</taxon>
        <taxon>Amphibia</taxon>
        <taxon>Batrachia</taxon>
        <taxon>Anura</taxon>
        <taxon>Neobatrachia</taxon>
        <taxon>Hyloidea</taxon>
        <taxon>Leptodactylidae</taxon>
        <taxon>Leiuperinae</taxon>
        <taxon>Engystomops</taxon>
    </lineage>
</organism>
<evidence type="ECO:0000259" key="15">
    <source>
        <dbReference type="PROSITE" id="PS51092"/>
    </source>
</evidence>
<evidence type="ECO:0000256" key="9">
    <source>
        <dbReference type="ARBA" id="ARBA00023170"/>
    </source>
</evidence>
<dbReference type="InterPro" id="IPR016187">
    <property type="entry name" value="CTDL_fold"/>
</dbReference>
<keyword evidence="2" id="KW-0254">Endocytosis</keyword>
<feature type="domain" description="Fibronectin type-II" evidence="15">
    <location>
        <begin position="161"/>
        <end position="208"/>
    </location>
</feature>
<evidence type="ECO:0000256" key="13">
    <source>
        <dbReference type="SAM" id="SignalP"/>
    </source>
</evidence>
<dbReference type="SUPFAM" id="SSF50370">
    <property type="entry name" value="Ricin B-like lectins"/>
    <property type="match status" value="1"/>
</dbReference>
<gene>
    <name evidence="16" type="ORF">GDO81_017477</name>
</gene>
<evidence type="ECO:0000256" key="8">
    <source>
        <dbReference type="ARBA" id="ARBA00023157"/>
    </source>
</evidence>
<proteinExistence type="predicted"/>
<dbReference type="Gene3D" id="2.80.10.50">
    <property type="match status" value="1"/>
</dbReference>
<dbReference type="InterPro" id="IPR036943">
    <property type="entry name" value="FN_type2_sf"/>
</dbReference>
<dbReference type="InterPro" id="IPR016186">
    <property type="entry name" value="C-type_lectin-like/link_sf"/>
</dbReference>
<dbReference type="GO" id="GO:0016020">
    <property type="term" value="C:membrane"/>
    <property type="evidence" value="ECO:0007669"/>
    <property type="project" value="UniProtKB-SubCell"/>
</dbReference>
<evidence type="ECO:0000256" key="1">
    <source>
        <dbReference type="ARBA" id="ARBA00004167"/>
    </source>
</evidence>
<feature type="domain" description="C-type lectin" evidence="14">
    <location>
        <begin position="502"/>
        <end position="610"/>
    </location>
</feature>
<name>A0AAV7AGB7_ENGPU</name>
<evidence type="ECO:0000256" key="7">
    <source>
        <dbReference type="ARBA" id="ARBA00023136"/>
    </source>
</evidence>
<dbReference type="EMBL" id="WNYA01000008">
    <property type="protein sequence ID" value="KAG8559855.1"/>
    <property type="molecule type" value="Genomic_DNA"/>
</dbReference>
<evidence type="ECO:0000256" key="10">
    <source>
        <dbReference type="ARBA" id="ARBA00023180"/>
    </source>
</evidence>
<dbReference type="PROSITE" id="PS50231">
    <property type="entry name" value="RICIN_B_LECTIN"/>
    <property type="match status" value="1"/>
</dbReference>
<keyword evidence="4 13" id="KW-0732">Signal</keyword>
<keyword evidence="3 12" id="KW-0812">Transmembrane</keyword>
<feature type="domain" description="C-type lectin" evidence="14">
    <location>
        <begin position="647"/>
        <end position="790"/>
    </location>
</feature>
<dbReference type="Proteomes" id="UP000824782">
    <property type="component" value="Unassembled WGS sequence"/>
</dbReference>
<dbReference type="Gene3D" id="3.10.100.10">
    <property type="entry name" value="Mannose-Binding Protein A, subunit A"/>
    <property type="match status" value="8"/>
</dbReference>
<dbReference type="PROSITE" id="PS51092">
    <property type="entry name" value="FN2_2"/>
    <property type="match status" value="1"/>
</dbReference>
<dbReference type="Gene3D" id="2.10.10.10">
    <property type="entry name" value="Fibronectin, type II, collagen-binding"/>
    <property type="match status" value="1"/>
</dbReference>
<dbReference type="InterPro" id="IPR050111">
    <property type="entry name" value="C-type_lectin/snaclec_domain"/>
</dbReference>
<keyword evidence="8" id="KW-1015">Disulfide bond</keyword>
<evidence type="ECO:0000313" key="17">
    <source>
        <dbReference type="Proteomes" id="UP000824782"/>
    </source>
</evidence>
<dbReference type="InterPro" id="IPR013806">
    <property type="entry name" value="Kringle-like"/>
</dbReference>